<organism evidence="1 2">
    <name type="scientific">Botryotinia fuckeliana (strain T4)</name>
    <name type="common">Noble rot fungus</name>
    <name type="synonym">Botrytis cinerea</name>
    <dbReference type="NCBI Taxonomy" id="999810"/>
    <lineage>
        <taxon>Eukaryota</taxon>
        <taxon>Fungi</taxon>
        <taxon>Dikarya</taxon>
        <taxon>Ascomycota</taxon>
        <taxon>Pezizomycotina</taxon>
        <taxon>Leotiomycetes</taxon>
        <taxon>Helotiales</taxon>
        <taxon>Sclerotiniaceae</taxon>
        <taxon>Botrytis</taxon>
    </lineage>
</organism>
<dbReference type="HOGENOM" id="CLU_2739743_0_0_1"/>
<evidence type="ECO:0000313" key="1">
    <source>
        <dbReference type="EMBL" id="CCD55099.1"/>
    </source>
</evidence>
<reference evidence="2" key="1">
    <citation type="journal article" date="2011" name="PLoS Genet.">
        <title>Genomic analysis of the necrotrophic fungal pathogens Sclerotinia sclerotiorum and Botrytis cinerea.</title>
        <authorList>
            <person name="Amselem J."/>
            <person name="Cuomo C.A."/>
            <person name="van Kan J.A."/>
            <person name="Viaud M."/>
            <person name="Benito E.P."/>
            <person name="Couloux A."/>
            <person name="Coutinho P.M."/>
            <person name="de Vries R.P."/>
            <person name="Dyer P.S."/>
            <person name="Fillinger S."/>
            <person name="Fournier E."/>
            <person name="Gout L."/>
            <person name="Hahn M."/>
            <person name="Kohn L."/>
            <person name="Lapalu N."/>
            <person name="Plummer K.M."/>
            <person name="Pradier J.M."/>
            <person name="Quevillon E."/>
            <person name="Sharon A."/>
            <person name="Simon A."/>
            <person name="ten Have A."/>
            <person name="Tudzynski B."/>
            <person name="Tudzynski P."/>
            <person name="Wincker P."/>
            <person name="Andrew M."/>
            <person name="Anthouard V."/>
            <person name="Beever R.E."/>
            <person name="Beffa R."/>
            <person name="Benoit I."/>
            <person name="Bouzid O."/>
            <person name="Brault B."/>
            <person name="Chen Z."/>
            <person name="Choquer M."/>
            <person name="Collemare J."/>
            <person name="Cotton P."/>
            <person name="Danchin E.G."/>
            <person name="Da Silva C."/>
            <person name="Gautier A."/>
            <person name="Giraud C."/>
            <person name="Giraud T."/>
            <person name="Gonzalez C."/>
            <person name="Grossetete S."/>
            <person name="Guldener U."/>
            <person name="Henrissat B."/>
            <person name="Howlett B.J."/>
            <person name="Kodira C."/>
            <person name="Kretschmer M."/>
            <person name="Lappartient A."/>
            <person name="Leroch M."/>
            <person name="Levis C."/>
            <person name="Mauceli E."/>
            <person name="Neuveglise C."/>
            <person name="Oeser B."/>
            <person name="Pearson M."/>
            <person name="Poulain J."/>
            <person name="Poussereau N."/>
            <person name="Quesneville H."/>
            <person name="Rascle C."/>
            <person name="Schumacher J."/>
            <person name="Segurens B."/>
            <person name="Sexton A."/>
            <person name="Silva E."/>
            <person name="Sirven C."/>
            <person name="Soanes D.M."/>
            <person name="Talbot N.J."/>
            <person name="Templeton M."/>
            <person name="Yandava C."/>
            <person name="Yarden O."/>
            <person name="Zeng Q."/>
            <person name="Rollins J.A."/>
            <person name="Lebrun M.H."/>
            <person name="Dickman M."/>
        </authorList>
    </citation>
    <scope>NUCLEOTIDE SEQUENCE [LARGE SCALE GENOMIC DNA]</scope>
    <source>
        <strain evidence="2">T4</strain>
    </source>
</reference>
<proteinExistence type="predicted"/>
<dbReference type="InParanoid" id="G2YU01"/>
<dbReference type="Proteomes" id="UP000008177">
    <property type="component" value="Unplaced contigs"/>
</dbReference>
<gene>
    <name evidence="1" type="ORF">BofuT4_uP159200.1</name>
</gene>
<name>G2YU01_BOTF4</name>
<sequence length="71" mass="7684">MLLADNSPHPSQEWRSVLSYTGIDGPSFCLAMPIKEATPMASKTHATTAKTITSDMLLMTSLCVQEGLEVE</sequence>
<accession>G2YU01</accession>
<dbReference type="EMBL" id="FQ790353">
    <property type="protein sequence ID" value="CCD55099.1"/>
    <property type="molecule type" value="Genomic_DNA"/>
</dbReference>
<protein>
    <submittedName>
        <fullName evidence="1">Uncharacterized protein</fullName>
    </submittedName>
</protein>
<evidence type="ECO:0000313" key="2">
    <source>
        <dbReference type="Proteomes" id="UP000008177"/>
    </source>
</evidence>
<dbReference type="AlphaFoldDB" id="G2YU01"/>